<gene>
    <name evidence="2" type="ORF">CLV84_2381</name>
</gene>
<keyword evidence="1" id="KW-1133">Transmembrane helix</keyword>
<organism evidence="2 3">
    <name type="scientific">Neolewinella xylanilytica</name>
    <dbReference type="NCBI Taxonomy" id="1514080"/>
    <lineage>
        <taxon>Bacteria</taxon>
        <taxon>Pseudomonadati</taxon>
        <taxon>Bacteroidota</taxon>
        <taxon>Saprospiria</taxon>
        <taxon>Saprospirales</taxon>
        <taxon>Lewinellaceae</taxon>
        <taxon>Neolewinella</taxon>
    </lineage>
</organism>
<feature type="transmembrane region" description="Helical" evidence="1">
    <location>
        <begin position="71"/>
        <end position="92"/>
    </location>
</feature>
<evidence type="ECO:0000313" key="3">
    <source>
        <dbReference type="Proteomes" id="UP000237662"/>
    </source>
</evidence>
<dbReference type="RefSeq" id="WP_104419982.1">
    <property type="nucleotide sequence ID" value="NZ_PTJC01000006.1"/>
</dbReference>
<evidence type="ECO:0000313" key="2">
    <source>
        <dbReference type="EMBL" id="PPK85482.1"/>
    </source>
</evidence>
<feature type="transmembrane region" description="Helical" evidence="1">
    <location>
        <begin position="32"/>
        <end position="50"/>
    </location>
</feature>
<protein>
    <submittedName>
        <fullName evidence="2">Uncharacterized protein DUF4199</fullName>
    </submittedName>
</protein>
<keyword evidence="1" id="KW-0472">Membrane</keyword>
<keyword evidence="1" id="KW-0812">Transmembrane</keyword>
<feature type="transmembrane region" description="Helical" evidence="1">
    <location>
        <begin position="112"/>
        <end position="135"/>
    </location>
</feature>
<dbReference type="AlphaFoldDB" id="A0A2S6I2S1"/>
<sequence length="160" mass="17130">MKTIALRFGLYFFGGLVAIFLLSYLLGLAGNYELRVVNGLLHVTVLYYGIKQLRLKQPDTHQNYVSGVAQGLYIGAVGTVLFTIFTVLFLSADSGLMAELQAATPIGNALTPLTSGVFILMEGVAVSLIGSYLLTRYVDARLEAKEGADNAYASRGSIVG</sequence>
<keyword evidence="3" id="KW-1185">Reference proteome</keyword>
<name>A0A2S6I2S1_9BACT</name>
<feature type="transmembrane region" description="Helical" evidence="1">
    <location>
        <begin position="7"/>
        <end position="26"/>
    </location>
</feature>
<evidence type="ECO:0000256" key="1">
    <source>
        <dbReference type="SAM" id="Phobius"/>
    </source>
</evidence>
<dbReference type="EMBL" id="PTJC01000006">
    <property type="protein sequence ID" value="PPK85482.1"/>
    <property type="molecule type" value="Genomic_DNA"/>
</dbReference>
<accession>A0A2S6I2S1</accession>
<reference evidence="2 3" key="1">
    <citation type="submission" date="2018-02" db="EMBL/GenBank/DDBJ databases">
        <title>Genomic Encyclopedia of Archaeal and Bacterial Type Strains, Phase II (KMG-II): from individual species to whole genera.</title>
        <authorList>
            <person name="Goeker M."/>
        </authorList>
    </citation>
    <scope>NUCLEOTIDE SEQUENCE [LARGE SCALE GENOMIC DNA]</scope>
    <source>
        <strain evidence="2 3">DSM 29526</strain>
    </source>
</reference>
<proteinExistence type="predicted"/>
<comment type="caution">
    <text evidence="2">The sequence shown here is derived from an EMBL/GenBank/DDBJ whole genome shotgun (WGS) entry which is preliminary data.</text>
</comment>
<dbReference type="Proteomes" id="UP000237662">
    <property type="component" value="Unassembled WGS sequence"/>
</dbReference>